<evidence type="ECO:0000256" key="8">
    <source>
        <dbReference type="SAM" id="Phobius"/>
    </source>
</evidence>
<feature type="transmembrane region" description="Helical" evidence="8">
    <location>
        <begin position="349"/>
        <end position="378"/>
    </location>
</feature>
<keyword evidence="4 8" id="KW-0812">Transmembrane</keyword>
<evidence type="ECO:0008006" key="11">
    <source>
        <dbReference type="Google" id="ProtNLM"/>
    </source>
</evidence>
<evidence type="ECO:0000256" key="3">
    <source>
        <dbReference type="ARBA" id="ARBA00022475"/>
    </source>
</evidence>
<dbReference type="PANTHER" id="PTHR45826:SF2">
    <property type="entry name" value="AMINO ACID TRANSPORTER"/>
    <property type="match status" value="1"/>
</dbReference>
<name>A0AAV9IXK7_CYACA</name>
<evidence type="ECO:0000313" key="10">
    <source>
        <dbReference type="Proteomes" id="UP001301350"/>
    </source>
</evidence>
<evidence type="ECO:0000256" key="4">
    <source>
        <dbReference type="ARBA" id="ARBA00022692"/>
    </source>
</evidence>
<dbReference type="PIRSF" id="PIRSF006060">
    <property type="entry name" value="AA_transporter"/>
    <property type="match status" value="1"/>
</dbReference>
<sequence>MRPSVRWDEVVAQPDTNGDLDVAAVEAGNGLADRRGEARWTTGEKTAAHGWTPSSVAADDGRPELAANTAFSSTLRPASSCTSSRPHRSLGLLQLVGMIFFMTSGGGYGLEPMLGAAGPLLTLIGLCVAPWLWALPQALMASELSTLMPEDGGFVLWVDAALGPFWGFQLGWWSFADALVDNALFPRLFSDYLSRAWPALPPPVSWLAGVVVLALCTTVNVLGVSLVGWAAVAFTLLVLAPFAIITVLGVAHTAPRAWLAGRPLAQVQWRLFLASTLWNWCGYDSCSTLAGEIRQVQHTFPRAMLLVLALTWATFTLPIAASVTVNNRWDEWRDAFWPRAADRIAGGRWLGVLFCLGGLSSAAGMLNSLIATSSRALFGMVRLRMLPQSLGALHVRYDTPWVCVLLVAFGTAAFTVLPFNLLVQMDSTLYCVKIALEFVSLALLRRRWPGRERPFRIGGGRWGLAYVVGCGLLCCTLMALLSGLWSAVAAVATALLGLALRAILVACGICGGSASPAASGSKPAEDAEENAIAQLDGEYREDDGD</sequence>
<reference evidence="9 10" key="1">
    <citation type="submission" date="2022-07" db="EMBL/GenBank/DDBJ databases">
        <title>Genome-wide signatures of adaptation to extreme environments.</title>
        <authorList>
            <person name="Cho C.H."/>
            <person name="Yoon H.S."/>
        </authorList>
    </citation>
    <scope>NUCLEOTIDE SEQUENCE [LARGE SCALE GENOMIC DNA]</scope>
    <source>
        <strain evidence="9 10">DBV 063 E5</strain>
    </source>
</reference>
<feature type="transmembrane region" description="Helical" evidence="8">
    <location>
        <begin position="303"/>
        <end position="329"/>
    </location>
</feature>
<comment type="similarity">
    <text evidence="7">Belongs to the amino acid-polyamine-organocation (APC) superfamily. Polyamine:cation symporter (PHS) (TC 2.A.3.12) family.</text>
</comment>
<comment type="caution">
    <text evidence="9">The sequence shown here is derived from an EMBL/GenBank/DDBJ whole genome shotgun (WGS) entry which is preliminary data.</text>
</comment>
<dbReference type="Pfam" id="PF13520">
    <property type="entry name" value="AA_permease_2"/>
    <property type="match status" value="1"/>
</dbReference>
<organism evidence="9 10">
    <name type="scientific">Cyanidium caldarium</name>
    <name type="common">Red alga</name>
    <dbReference type="NCBI Taxonomy" id="2771"/>
    <lineage>
        <taxon>Eukaryota</taxon>
        <taxon>Rhodophyta</taxon>
        <taxon>Bangiophyceae</taxon>
        <taxon>Cyanidiales</taxon>
        <taxon>Cyanidiaceae</taxon>
        <taxon>Cyanidium</taxon>
    </lineage>
</organism>
<keyword evidence="3" id="KW-1003">Cell membrane</keyword>
<dbReference type="GO" id="GO:0005886">
    <property type="term" value="C:plasma membrane"/>
    <property type="evidence" value="ECO:0007669"/>
    <property type="project" value="UniProtKB-SubCell"/>
</dbReference>
<keyword evidence="6 8" id="KW-0472">Membrane</keyword>
<dbReference type="AlphaFoldDB" id="A0AAV9IXK7"/>
<evidence type="ECO:0000256" key="2">
    <source>
        <dbReference type="ARBA" id="ARBA00022448"/>
    </source>
</evidence>
<evidence type="ECO:0000256" key="7">
    <source>
        <dbReference type="ARBA" id="ARBA00024041"/>
    </source>
</evidence>
<feature type="transmembrane region" description="Helical" evidence="8">
    <location>
        <begin position="399"/>
        <end position="421"/>
    </location>
</feature>
<dbReference type="GO" id="GO:0015203">
    <property type="term" value="F:polyamine transmembrane transporter activity"/>
    <property type="evidence" value="ECO:0007669"/>
    <property type="project" value="UniProtKB-ARBA"/>
</dbReference>
<dbReference type="Gene3D" id="1.20.1740.10">
    <property type="entry name" value="Amino acid/polyamine transporter I"/>
    <property type="match status" value="1"/>
</dbReference>
<keyword evidence="10" id="KW-1185">Reference proteome</keyword>
<evidence type="ECO:0000256" key="6">
    <source>
        <dbReference type="ARBA" id="ARBA00023136"/>
    </source>
</evidence>
<evidence type="ECO:0000313" key="9">
    <source>
        <dbReference type="EMBL" id="KAK4537043.1"/>
    </source>
</evidence>
<keyword evidence="5 8" id="KW-1133">Transmembrane helix</keyword>
<feature type="transmembrane region" description="Helical" evidence="8">
    <location>
        <begin position="491"/>
        <end position="512"/>
    </location>
</feature>
<feature type="transmembrane region" description="Helical" evidence="8">
    <location>
        <begin position="464"/>
        <end position="485"/>
    </location>
</feature>
<protein>
    <recommendedName>
        <fullName evidence="11">Amino acid transporter</fullName>
    </recommendedName>
</protein>
<feature type="transmembrane region" description="Helical" evidence="8">
    <location>
        <begin position="154"/>
        <end position="175"/>
    </location>
</feature>
<proteinExistence type="inferred from homology"/>
<feature type="transmembrane region" description="Helical" evidence="8">
    <location>
        <begin position="116"/>
        <end position="134"/>
    </location>
</feature>
<dbReference type="InterPro" id="IPR044566">
    <property type="entry name" value="RMV1-like"/>
</dbReference>
<dbReference type="Proteomes" id="UP001301350">
    <property type="component" value="Unassembled WGS sequence"/>
</dbReference>
<feature type="transmembrane region" description="Helical" evidence="8">
    <location>
        <begin position="229"/>
        <end position="251"/>
    </location>
</feature>
<dbReference type="InterPro" id="IPR002293">
    <property type="entry name" value="AA/rel_permease1"/>
</dbReference>
<comment type="subcellular location">
    <subcellularLocation>
        <location evidence="1">Cell membrane</location>
        <topology evidence="1">Multi-pass membrane protein</topology>
    </subcellularLocation>
</comment>
<keyword evidence="2" id="KW-0813">Transport</keyword>
<feature type="transmembrane region" description="Helical" evidence="8">
    <location>
        <begin position="204"/>
        <end position="222"/>
    </location>
</feature>
<dbReference type="PANTHER" id="PTHR45826">
    <property type="entry name" value="POLYAMINE TRANSPORTER PUT1"/>
    <property type="match status" value="1"/>
</dbReference>
<evidence type="ECO:0000256" key="5">
    <source>
        <dbReference type="ARBA" id="ARBA00022989"/>
    </source>
</evidence>
<gene>
    <name evidence="9" type="ORF">CDCA_CDCA10G3068</name>
</gene>
<dbReference type="EMBL" id="JANCYW010000010">
    <property type="protein sequence ID" value="KAK4537043.1"/>
    <property type="molecule type" value="Genomic_DNA"/>
</dbReference>
<evidence type="ECO:0000256" key="1">
    <source>
        <dbReference type="ARBA" id="ARBA00004651"/>
    </source>
</evidence>
<accession>A0AAV9IXK7</accession>
<feature type="transmembrane region" description="Helical" evidence="8">
    <location>
        <begin position="90"/>
        <end position="110"/>
    </location>
</feature>